<accession>A0A6P1TIP8</accession>
<dbReference type="AlphaFoldDB" id="A0A6P1TIP8"/>
<name>A0A6P1TIP8_9FIRM</name>
<gene>
    <name evidence="1" type="ORF">Ana3638_04775</name>
</gene>
<dbReference type="Proteomes" id="UP000464314">
    <property type="component" value="Chromosome"/>
</dbReference>
<dbReference type="KEGG" id="anr:Ana3638_04775"/>
<dbReference type="RefSeq" id="WP_161837013.1">
    <property type="nucleotide sequence ID" value="NZ_CP048000.1"/>
</dbReference>
<sequence length="49" mass="5930">MEQEIDEMNKIIHVICTEEEKRKILEESSAYLYDYEFNFIIKEDTVNGK</sequence>
<dbReference type="EMBL" id="CP048000">
    <property type="protein sequence ID" value="QHQ60177.1"/>
    <property type="molecule type" value="Genomic_DNA"/>
</dbReference>
<evidence type="ECO:0000313" key="2">
    <source>
        <dbReference type="Proteomes" id="UP000464314"/>
    </source>
</evidence>
<keyword evidence="2" id="KW-1185">Reference proteome</keyword>
<reference evidence="1 2" key="1">
    <citation type="submission" date="2020-01" db="EMBL/GenBank/DDBJ databases">
        <title>Genome analysis of Anaerocolumna sp. CBA3638.</title>
        <authorList>
            <person name="Kim J."/>
            <person name="Roh S.W."/>
        </authorList>
    </citation>
    <scope>NUCLEOTIDE SEQUENCE [LARGE SCALE GENOMIC DNA]</scope>
    <source>
        <strain evidence="1 2">CBA3638</strain>
    </source>
</reference>
<proteinExistence type="predicted"/>
<organism evidence="1 2">
    <name type="scientific">Anaerocolumna sedimenticola</name>
    <dbReference type="NCBI Taxonomy" id="2696063"/>
    <lineage>
        <taxon>Bacteria</taxon>
        <taxon>Bacillati</taxon>
        <taxon>Bacillota</taxon>
        <taxon>Clostridia</taxon>
        <taxon>Lachnospirales</taxon>
        <taxon>Lachnospiraceae</taxon>
        <taxon>Anaerocolumna</taxon>
    </lineage>
</organism>
<protein>
    <submittedName>
        <fullName evidence="1">Uncharacterized protein</fullName>
    </submittedName>
</protein>
<evidence type="ECO:0000313" key="1">
    <source>
        <dbReference type="EMBL" id="QHQ60177.1"/>
    </source>
</evidence>